<dbReference type="Proteomes" id="UP000002630">
    <property type="component" value="Linkage Group LG11"/>
</dbReference>
<dbReference type="GO" id="GO:0071949">
    <property type="term" value="F:FAD binding"/>
    <property type="evidence" value="ECO:0007669"/>
    <property type="project" value="InterPro"/>
</dbReference>
<dbReference type="OrthoDB" id="610608at2759"/>
<keyword evidence="4" id="KW-1185">Reference proteome</keyword>
<dbReference type="Gene3D" id="3.30.465.10">
    <property type="match status" value="1"/>
</dbReference>
<evidence type="ECO:0000259" key="2">
    <source>
        <dbReference type="PROSITE" id="PS51387"/>
    </source>
</evidence>
<sequence length="576" mass="63265">MASRGHGSCLTYTPPCGAESCSDVPTYAESMSLMALMATTAAALGGLAQCQEEHKDDDDDDVEIENWSSTHSVKTKAYLQPESAHEVERIISEAHNSGKRIRVVGNALSPNGLGLSEDAMLSLGQCDRVLHVDKKKGTVTVEAGARVQQVVDALAPHGLTLQNYASISEQQLGGFLQVGAHGTGATIPPVDEQVVGMKLVTPKLGTLELSNEKNPSLFRMAKVGLGAFGVVTEVTIKCVERHQLVESTAVMTRAEVKANHDALLRSNKHIRYMWIPYTDAVVVVRCNPVDLHGKSTTRPVQMDKALQRGARDDNTVDMTPANNERDKRDCLQPLENLLLEKVGSTLSPAALKDISSLDFAGLRDHLLAVAPLDVSWIKQVNNAEAEFWRRSQGTRVDYSDKILGFECGGQQWVNEVSFPVGTLEEPNGKDLDYMDELMRLIEREGIPAPAPIEQRWTSSSNATLSPAHDGASPETVFSWVGVIMYLPADDVDARKRVTEAFFAYRDLCKVRLWDRYDCAVHWAKIEKPRTAREAEDTRARLGRRFPVGAFNSVRALLDPKNIMANDHINSCLGQAK</sequence>
<evidence type="ECO:0000313" key="4">
    <source>
        <dbReference type="Proteomes" id="UP000002630"/>
    </source>
</evidence>
<evidence type="ECO:0000313" key="3">
    <source>
        <dbReference type="EMBL" id="CBJ29466.1"/>
    </source>
</evidence>
<proteinExistence type="predicted"/>
<accession>D7FKR7</accession>
<dbReference type="InterPro" id="IPR016167">
    <property type="entry name" value="FAD-bd_PCMH_sub1"/>
</dbReference>
<reference evidence="3 4" key="1">
    <citation type="journal article" date="2010" name="Nature">
        <title>The Ectocarpus genome and the independent evolution of multicellularity in brown algae.</title>
        <authorList>
            <person name="Cock J.M."/>
            <person name="Sterck L."/>
            <person name="Rouze P."/>
            <person name="Scornet D."/>
            <person name="Allen A.E."/>
            <person name="Amoutzias G."/>
            <person name="Anthouard V."/>
            <person name="Artiguenave F."/>
            <person name="Aury J.M."/>
            <person name="Badger J.H."/>
            <person name="Beszteri B."/>
            <person name="Billiau K."/>
            <person name="Bonnet E."/>
            <person name="Bothwell J.H."/>
            <person name="Bowler C."/>
            <person name="Boyen C."/>
            <person name="Brownlee C."/>
            <person name="Carrano C.J."/>
            <person name="Charrier B."/>
            <person name="Cho G.Y."/>
            <person name="Coelho S.M."/>
            <person name="Collen J."/>
            <person name="Corre E."/>
            <person name="Da Silva C."/>
            <person name="Delage L."/>
            <person name="Delaroque N."/>
            <person name="Dittami S.M."/>
            <person name="Doulbeau S."/>
            <person name="Elias M."/>
            <person name="Farnham G."/>
            <person name="Gachon C.M."/>
            <person name="Gschloessl B."/>
            <person name="Heesch S."/>
            <person name="Jabbari K."/>
            <person name="Jubin C."/>
            <person name="Kawai H."/>
            <person name="Kimura K."/>
            <person name="Kloareg B."/>
            <person name="Kupper F.C."/>
            <person name="Lang D."/>
            <person name="Le Bail A."/>
            <person name="Leblanc C."/>
            <person name="Lerouge P."/>
            <person name="Lohr M."/>
            <person name="Lopez P.J."/>
            <person name="Martens C."/>
            <person name="Maumus F."/>
            <person name="Michel G."/>
            <person name="Miranda-Saavedra D."/>
            <person name="Morales J."/>
            <person name="Moreau H."/>
            <person name="Motomura T."/>
            <person name="Nagasato C."/>
            <person name="Napoli C.A."/>
            <person name="Nelson D.R."/>
            <person name="Nyvall-Collen P."/>
            <person name="Peters A.F."/>
            <person name="Pommier C."/>
            <person name="Potin P."/>
            <person name="Poulain J."/>
            <person name="Quesneville H."/>
            <person name="Read B."/>
            <person name="Rensing S.A."/>
            <person name="Ritter A."/>
            <person name="Rousvoal S."/>
            <person name="Samanta M."/>
            <person name="Samson G."/>
            <person name="Schroeder D.C."/>
            <person name="Segurens B."/>
            <person name="Strittmatter M."/>
            <person name="Tonon T."/>
            <person name="Tregear J.W."/>
            <person name="Valentin K."/>
            <person name="von Dassow P."/>
            <person name="Yamagishi T."/>
            <person name="Van de Peer Y."/>
            <person name="Wincker P."/>
        </authorList>
    </citation>
    <scope>NUCLEOTIDE SEQUENCE [LARGE SCALE GENOMIC DNA]</scope>
    <source>
        <strain evidence="4">Ec32 / CCAP1310/4</strain>
    </source>
</reference>
<name>D7FKR7_ECTSI</name>
<dbReference type="InterPro" id="IPR007173">
    <property type="entry name" value="ALO_C"/>
</dbReference>
<dbReference type="GO" id="GO:0016633">
    <property type="term" value="F:galactonolactone dehydrogenase activity"/>
    <property type="evidence" value="ECO:0007669"/>
    <property type="project" value="InterPro"/>
</dbReference>
<dbReference type="InParanoid" id="D7FKR7"/>
<dbReference type="AlphaFoldDB" id="D7FKR7"/>
<dbReference type="PANTHER" id="PTHR43762:SF1">
    <property type="entry name" value="D-ARABINONO-1,4-LACTONE OXIDASE"/>
    <property type="match status" value="1"/>
</dbReference>
<gene>
    <name evidence="3" type="ORF">Esi_0147_0064</name>
</gene>
<dbReference type="Gene3D" id="3.30.43.10">
    <property type="entry name" value="Uridine Diphospho-n-acetylenolpyruvylglucosamine Reductase, domain 2"/>
    <property type="match status" value="1"/>
</dbReference>
<dbReference type="PROSITE" id="PS51387">
    <property type="entry name" value="FAD_PCMH"/>
    <property type="match status" value="1"/>
</dbReference>
<keyword evidence="1" id="KW-0560">Oxidoreductase</keyword>
<dbReference type="Pfam" id="PF01565">
    <property type="entry name" value="FAD_binding_4"/>
    <property type="match status" value="1"/>
</dbReference>
<dbReference type="NCBIfam" id="TIGR01676">
    <property type="entry name" value="GLDHase"/>
    <property type="match status" value="1"/>
</dbReference>
<dbReference type="InterPro" id="IPR016169">
    <property type="entry name" value="FAD-bd_PCMH_sub2"/>
</dbReference>
<dbReference type="EMBL" id="FN648046">
    <property type="protein sequence ID" value="CBJ29466.1"/>
    <property type="molecule type" value="Genomic_DNA"/>
</dbReference>
<dbReference type="SUPFAM" id="SSF56176">
    <property type="entry name" value="FAD-binding/transporter-associated domain-like"/>
    <property type="match status" value="1"/>
</dbReference>
<dbReference type="EMBL" id="FN649736">
    <property type="protein sequence ID" value="CBJ29466.1"/>
    <property type="molecule type" value="Genomic_DNA"/>
</dbReference>
<dbReference type="InterPro" id="IPR010029">
    <property type="entry name" value="GL_DH"/>
</dbReference>
<dbReference type="InterPro" id="IPR006094">
    <property type="entry name" value="Oxid_FAD_bind_N"/>
</dbReference>
<dbReference type="OMA" id="KQWANEW"/>
<dbReference type="eggNOG" id="KOG4730">
    <property type="taxonomic scope" value="Eukaryota"/>
</dbReference>
<dbReference type="PIRSF" id="PIRSF000136">
    <property type="entry name" value="LGO_GLO"/>
    <property type="match status" value="1"/>
</dbReference>
<dbReference type="PANTHER" id="PTHR43762">
    <property type="entry name" value="L-GULONOLACTONE OXIDASE"/>
    <property type="match status" value="1"/>
</dbReference>
<organism evidence="3 4">
    <name type="scientific">Ectocarpus siliculosus</name>
    <name type="common">Brown alga</name>
    <name type="synonym">Conferva siliculosa</name>
    <dbReference type="NCBI Taxonomy" id="2880"/>
    <lineage>
        <taxon>Eukaryota</taxon>
        <taxon>Sar</taxon>
        <taxon>Stramenopiles</taxon>
        <taxon>Ochrophyta</taxon>
        <taxon>PX clade</taxon>
        <taxon>Phaeophyceae</taxon>
        <taxon>Ectocarpales</taxon>
        <taxon>Ectocarpaceae</taxon>
        <taxon>Ectocarpus</taxon>
    </lineage>
</organism>
<dbReference type="InterPro" id="IPR036318">
    <property type="entry name" value="FAD-bd_PCMH-like_sf"/>
</dbReference>
<dbReference type="InterPro" id="IPR010031">
    <property type="entry name" value="FAD_lactone_oxidase-like"/>
</dbReference>
<dbReference type="STRING" id="2880.D7FKR7"/>
<dbReference type="Pfam" id="PF04030">
    <property type="entry name" value="ALO"/>
    <property type="match status" value="2"/>
</dbReference>
<protein>
    <submittedName>
        <fullName evidence="3">L-galactono-1,4-lactone dehydrogenase</fullName>
    </submittedName>
</protein>
<feature type="domain" description="FAD-binding PCMH-type" evidence="2">
    <location>
        <begin position="71"/>
        <end position="241"/>
    </location>
</feature>
<evidence type="ECO:0000256" key="1">
    <source>
        <dbReference type="ARBA" id="ARBA00023002"/>
    </source>
</evidence>
<dbReference type="InterPro" id="IPR016166">
    <property type="entry name" value="FAD-bd_PCMH"/>
</dbReference>
<dbReference type="GO" id="GO:0016020">
    <property type="term" value="C:membrane"/>
    <property type="evidence" value="ECO:0007669"/>
    <property type="project" value="InterPro"/>
</dbReference>
<dbReference type="GO" id="GO:0003885">
    <property type="term" value="F:D-arabinono-1,4-lactone oxidase activity"/>
    <property type="evidence" value="ECO:0007669"/>
    <property type="project" value="InterPro"/>
</dbReference>